<gene>
    <name evidence="4" type="ORF">FC84_GL000545</name>
</gene>
<dbReference type="InterPro" id="IPR012338">
    <property type="entry name" value="Beta-lactam/transpept-like"/>
</dbReference>
<dbReference type="GO" id="GO:0030655">
    <property type="term" value="P:beta-lactam antibiotic catabolic process"/>
    <property type="evidence" value="ECO:0007669"/>
    <property type="project" value="InterPro"/>
</dbReference>
<dbReference type="PATRIC" id="fig|1423738.3.peg.555"/>
<feature type="domain" description="Beta-lactamase class A catalytic" evidence="3">
    <location>
        <begin position="511"/>
        <end position="603"/>
    </location>
</feature>
<feature type="region of interest" description="Disordered" evidence="1">
    <location>
        <begin position="407"/>
        <end position="435"/>
    </location>
</feature>
<proteinExistence type="predicted"/>
<evidence type="ECO:0000256" key="1">
    <source>
        <dbReference type="SAM" id="MobiDB-lite"/>
    </source>
</evidence>
<feature type="transmembrane region" description="Helical" evidence="2">
    <location>
        <begin position="329"/>
        <end position="353"/>
    </location>
</feature>
<dbReference type="STRING" id="1423738.FC84_GL000545"/>
<dbReference type="PANTHER" id="PTHR35333:SF3">
    <property type="entry name" value="BETA-LACTAMASE-TYPE TRANSPEPTIDASE FOLD CONTAINING PROTEIN"/>
    <property type="match status" value="1"/>
</dbReference>
<protein>
    <recommendedName>
        <fullName evidence="3">Beta-lactamase class A catalytic domain-containing protein</fullName>
    </recommendedName>
</protein>
<feature type="compositionally biased region" description="Low complexity" evidence="1">
    <location>
        <begin position="407"/>
        <end position="426"/>
    </location>
</feature>
<feature type="transmembrane region" description="Helical" evidence="2">
    <location>
        <begin position="243"/>
        <end position="260"/>
    </location>
</feature>
<keyword evidence="2" id="KW-0812">Transmembrane</keyword>
<dbReference type="Proteomes" id="UP000051813">
    <property type="component" value="Unassembled WGS sequence"/>
</dbReference>
<dbReference type="SUPFAM" id="SSF56601">
    <property type="entry name" value="beta-lactamase/transpeptidase-like"/>
    <property type="match status" value="1"/>
</dbReference>
<comment type="caution">
    <text evidence="4">The sequence shown here is derived from an EMBL/GenBank/DDBJ whole genome shotgun (WGS) entry which is preliminary data.</text>
</comment>
<evidence type="ECO:0000256" key="2">
    <source>
        <dbReference type="SAM" id="Phobius"/>
    </source>
</evidence>
<dbReference type="Pfam" id="PF13354">
    <property type="entry name" value="Beta-lactamase2"/>
    <property type="match status" value="1"/>
</dbReference>
<dbReference type="GO" id="GO:0008800">
    <property type="term" value="F:beta-lactamase activity"/>
    <property type="evidence" value="ECO:0007669"/>
    <property type="project" value="InterPro"/>
</dbReference>
<name>A0A0R2BK10_9LACO</name>
<feature type="transmembrane region" description="Helical" evidence="2">
    <location>
        <begin position="30"/>
        <end position="51"/>
    </location>
</feature>
<evidence type="ECO:0000313" key="5">
    <source>
        <dbReference type="Proteomes" id="UP000051813"/>
    </source>
</evidence>
<sequence>MTKLQRLDWGILIFLGLLLNYILTGNIFSGSIVAVNLILVYSGYLITSILIEQTLEPTKFNFGYLLHNLFKYFILPIICISLSIIPIALLFAHNLLNELPKQIIAAFGFSNNYFELTNATSTHFINAHDAFFQTWFVAIIAQFYLGWFLISTIIKKLIRHSQRPLQQMRFITYLIGLSGAVVGLVVLISDVFNQISYAQLYFSSLTYILPLSIGSMLGSLYGWQHVPHHFETIAQTATKKQTLLLLLGSSGGLLLISRYFTINHYWQFLLINLLGCALSVLVIRGIKILRSQQDTEAPEKYIYSSYLFYLALWPAYLIFAAHLKLSTSLIAATICAALFSFGYQILYQNCLAFFNSFKQQTRVQLSWAMVTVIFLTSAFTLLSSTNNVNGATPQALALTPTSVSQTKVTNSSTSSNTSQSHQTTATKKVPTTPNPEKIASQLQNAWQKILNQTNSHVEIAVYNQQTHQTYHLANIAETTAMPTASIVKVSVLSALLKQNMQGDLTLSAADKDYAQKMITLSDNTSTTYLLSQRLGSYTATQSVFNALKMANTTANQEAWGETTTTALDQLKLLNAIYYNDQHYLDQEARTYAQQLISNVDASQDWGVSAGSSEYQVKNGWLDESDGSWIVNSIGHISAIQTEKVDYTVAILTNQNASEATGITLIEQLAQATNSILGANH</sequence>
<feature type="transmembrane region" description="Helical" evidence="2">
    <location>
        <begin position="7"/>
        <end position="24"/>
    </location>
</feature>
<evidence type="ECO:0000259" key="3">
    <source>
        <dbReference type="Pfam" id="PF13354"/>
    </source>
</evidence>
<dbReference type="RefSeq" id="WP_057753723.1">
    <property type="nucleotide sequence ID" value="NZ_AYYK01000001.1"/>
</dbReference>
<organism evidence="4 5">
    <name type="scientific">Lapidilactobacillus dextrinicus DSM 20335</name>
    <dbReference type="NCBI Taxonomy" id="1423738"/>
    <lineage>
        <taxon>Bacteria</taxon>
        <taxon>Bacillati</taxon>
        <taxon>Bacillota</taxon>
        <taxon>Bacilli</taxon>
        <taxon>Lactobacillales</taxon>
        <taxon>Lactobacillaceae</taxon>
        <taxon>Lapidilactobacillus</taxon>
    </lineage>
</organism>
<evidence type="ECO:0000313" key="4">
    <source>
        <dbReference type="EMBL" id="KRM79848.1"/>
    </source>
</evidence>
<dbReference type="PANTHER" id="PTHR35333">
    <property type="entry name" value="BETA-LACTAMASE"/>
    <property type="match status" value="1"/>
</dbReference>
<dbReference type="InterPro" id="IPR000871">
    <property type="entry name" value="Beta-lactam_class-A"/>
</dbReference>
<feature type="transmembrane region" description="Helical" evidence="2">
    <location>
        <begin position="365"/>
        <end position="384"/>
    </location>
</feature>
<feature type="transmembrane region" description="Helical" evidence="2">
    <location>
        <begin position="130"/>
        <end position="150"/>
    </location>
</feature>
<keyword evidence="5" id="KW-1185">Reference proteome</keyword>
<dbReference type="Gene3D" id="3.40.710.10">
    <property type="entry name" value="DD-peptidase/beta-lactamase superfamily"/>
    <property type="match status" value="1"/>
</dbReference>
<dbReference type="InterPro" id="IPR045155">
    <property type="entry name" value="Beta-lactam_cat"/>
</dbReference>
<feature type="transmembrane region" description="Helical" evidence="2">
    <location>
        <begin position="266"/>
        <end position="286"/>
    </location>
</feature>
<dbReference type="OrthoDB" id="3524371at2"/>
<dbReference type="AlphaFoldDB" id="A0A0R2BK10"/>
<feature type="transmembrane region" description="Helical" evidence="2">
    <location>
        <begin position="170"/>
        <end position="188"/>
    </location>
</feature>
<feature type="transmembrane region" description="Helical" evidence="2">
    <location>
        <begin position="72"/>
        <end position="92"/>
    </location>
</feature>
<keyword evidence="2" id="KW-0472">Membrane</keyword>
<keyword evidence="2" id="KW-1133">Transmembrane helix</keyword>
<accession>A0A0R2BK10</accession>
<dbReference type="EMBL" id="AYYK01000001">
    <property type="protein sequence ID" value="KRM79848.1"/>
    <property type="molecule type" value="Genomic_DNA"/>
</dbReference>
<feature type="transmembrane region" description="Helical" evidence="2">
    <location>
        <begin position="200"/>
        <end position="223"/>
    </location>
</feature>
<dbReference type="GO" id="GO:0046677">
    <property type="term" value="P:response to antibiotic"/>
    <property type="evidence" value="ECO:0007669"/>
    <property type="project" value="InterPro"/>
</dbReference>
<feature type="transmembrane region" description="Helical" evidence="2">
    <location>
        <begin position="306"/>
        <end position="323"/>
    </location>
</feature>
<reference evidence="4 5" key="1">
    <citation type="journal article" date="2015" name="Genome Announc.">
        <title>Expanding the biotechnology potential of lactobacilli through comparative genomics of 213 strains and associated genera.</title>
        <authorList>
            <person name="Sun Z."/>
            <person name="Harris H.M."/>
            <person name="McCann A."/>
            <person name="Guo C."/>
            <person name="Argimon S."/>
            <person name="Zhang W."/>
            <person name="Yang X."/>
            <person name="Jeffery I.B."/>
            <person name="Cooney J.C."/>
            <person name="Kagawa T.F."/>
            <person name="Liu W."/>
            <person name="Song Y."/>
            <person name="Salvetti E."/>
            <person name="Wrobel A."/>
            <person name="Rasinkangas P."/>
            <person name="Parkhill J."/>
            <person name="Rea M.C."/>
            <person name="O'Sullivan O."/>
            <person name="Ritari J."/>
            <person name="Douillard F.P."/>
            <person name="Paul Ross R."/>
            <person name="Yang R."/>
            <person name="Briner A.E."/>
            <person name="Felis G.E."/>
            <person name="de Vos W.M."/>
            <person name="Barrangou R."/>
            <person name="Klaenhammer T.R."/>
            <person name="Caufield P.W."/>
            <person name="Cui Y."/>
            <person name="Zhang H."/>
            <person name="O'Toole P.W."/>
        </authorList>
    </citation>
    <scope>NUCLEOTIDE SEQUENCE [LARGE SCALE GENOMIC DNA]</scope>
    <source>
        <strain evidence="4 5">DSM 20335</strain>
    </source>
</reference>